<reference evidence="2 3" key="1">
    <citation type="submission" date="2020-08" db="EMBL/GenBank/DDBJ databases">
        <title>Genomic Encyclopedia of Type Strains, Phase IV (KMG-IV): sequencing the most valuable type-strain genomes for metagenomic binning, comparative biology and taxonomic classification.</title>
        <authorList>
            <person name="Goeker M."/>
        </authorList>
    </citation>
    <scope>NUCLEOTIDE SEQUENCE [LARGE SCALE GENOMIC DNA]</scope>
    <source>
        <strain evidence="2 3">DSM 26189</strain>
    </source>
</reference>
<dbReference type="RefSeq" id="WP_188073284.1">
    <property type="nucleotide sequence ID" value="NZ_BSPS01000134.1"/>
</dbReference>
<evidence type="ECO:0000313" key="3">
    <source>
        <dbReference type="Proteomes" id="UP000571950"/>
    </source>
</evidence>
<proteinExistence type="predicted"/>
<gene>
    <name evidence="2" type="ORF">GGR43_003559</name>
</gene>
<comment type="caution">
    <text evidence="2">The sequence shown here is derived from an EMBL/GenBank/DDBJ whole genome shotgun (WGS) entry which is preliminary data.</text>
</comment>
<dbReference type="GO" id="GO:0016757">
    <property type="term" value="F:glycosyltransferase activity"/>
    <property type="evidence" value="ECO:0007669"/>
    <property type="project" value="InterPro"/>
</dbReference>
<evidence type="ECO:0000313" key="2">
    <source>
        <dbReference type="EMBL" id="MBB3927822.1"/>
    </source>
</evidence>
<dbReference type="InterPro" id="IPR049625">
    <property type="entry name" value="Glyco_transf_61_cat"/>
</dbReference>
<evidence type="ECO:0000259" key="1">
    <source>
        <dbReference type="Pfam" id="PF04577"/>
    </source>
</evidence>
<accession>A0A7W6FRL8</accession>
<dbReference type="Pfam" id="PF04577">
    <property type="entry name" value="Glyco_transf_61"/>
    <property type="match status" value="1"/>
</dbReference>
<keyword evidence="3" id="KW-1185">Reference proteome</keyword>
<dbReference type="Proteomes" id="UP000571950">
    <property type="component" value="Unassembled WGS sequence"/>
</dbReference>
<organism evidence="2 3">
    <name type="scientific">Sphingobium jiangsuense</name>
    <dbReference type="NCBI Taxonomy" id="870476"/>
    <lineage>
        <taxon>Bacteria</taxon>
        <taxon>Pseudomonadati</taxon>
        <taxon>Pseudomonadota</taxon>
        <taxon>Alphaproteobacteria</taxon>
        <taxon>Sphingomonadales</taxon>
        <taxon>Sphingomonadaceae</taxon>
        <taxon>Sphingobium</taxon>
    </lineage>
</organism>
<name>A0A7W6FRL8_9SPHN</name>
<feature type="domain" description="Glycosyltransferase 61 catalytic" evidence="1">
    <location>
        <begin position="147"/>
        <end position="349"/>
    </location>
</feature>
<protein>
    <submittedName>
        <fullName evidence="2">Capsular polysaccharide biosynthesis protein</fullName>
    </submittedName>
</protein>
<dbReference type="AlphaFoldDB" id="A0A7W6FRL8"/>
<dbReference type="EMBL" id="JACIDT010000015">
    <property type="protein sequence ID" value="MBB3927822.1"/>
    <property type="molecule type" value="Genomic_DNA"/>
</dbReference>
<sequence>MRLRRAVFERMLTVTYPLAELEEYAAAQAIPVKRLAPASMTHGPAPVFLRDDDLCDISGYEGLAPSPEINLFELNNAIAIGRTEFILKGGKALYPRVIDPATDAFMMELENRGKVDLKAARVSIFPRKAILREKRAISLLGQCNGNYAHWVTEVLARFVLVDDIPEFKGWPLLVDHPIHEKLLDALDFLNVSRRRIIEVRQYQRVEVEHLVYISPPSMTPPDTREFFETGQLAPPRVEQFHFSQPALAKLRERAGTMAQDCLVSAGTDFPFMAHRKIFLQRAAWSTGNGRLLRNADVVEEALREMDFEGVQIADYSFEGQVLTARQAKIVVSPIGAAISNLVFREPGCIAIILTPHYERATFYYFANLMAALGHHVIFVLGPQTRHGSGNIYNRDFRVSIRLLRQAILKASEIEHDQKIKRQMPSVAAPALRVVGE</sequence>